<sequence length="193" mass="19574">MAENRNRGNTWVAGAGFGLLTVNSGLAIYRARGDPASVLFVAGRRLLPHPAPPLPLPPRLRADAARVPGRRAGEALVAAFMPSAVAAAVVWALALATVAGGFFALTLIATLPASATTPLTMAALGAMACDTALAVHDALGGLCCPATATLVLVGVAYAAYLALTFRFVLAFAGRARAVEHGRQVQGRGVGAAH</sequence>
<dbReference type="EMBL" id="OZ075145">
    <property type="protein sequence ID" value="CAL5046607.1"/>
    <property type="molecule type" value="Genomic_DNA"/>
</dbReference>
<dbReference type="PANTHER" id="PTHR46610">
    <property type="entry name" value="OS05G0181300 PROTEIN"/>
    <property type="match status" value="1"/>
</dbReference>
<dbReference type="InterPro" id="IPR045501">
    <property type="entry name" value="DUF6490"/>
</dbReference>
<feature type="transmembrane region" description="Helical" evidence="1">
    <location>
        <begin position="138"/>
        <end position="160"/>
    </location>
</feature>
<dbReference type="PANTHER" id="PTHR46610:SF16">
    <property type="match status" value="1"/>
</dbReference>
<keyword evidence="3" id="KW-1185">Reference proteome</keyword>
<gene>
    <name evidence="2" type="ORF">URODEC1_LOCUS89431</name>
</gene>
<evidence type="ECO:0000313" key="3">
    <source>
        <dbReference type="Proteomes" id="UP001497457"/>
    </source>
</evidence>
<name>A0ABC9DWP7_9POAL</name>
<reference evidence="2 3" key="2">
    <citation type="submission" date="2024-10" db="EMBL/GenBank/DDBJ databases">
        <authorList>
            <person name="Ryan C."/>
        </authorList>
    </citation>
    <scope>NUCLEOTIDE SEQUENCE [LARGE SCALE GENOMIC DNA]</scope>
</reference>
<dbReference type="AlphaFoldDB" id="A0ABC9DWP7"/>
<dbReference type="Pfam" id="PF20100">
    <property type="entry name" value="DUF6490"/>
    <property type="match status" value="2"/>
</dbReference>
<keyword evidence="1" id="KW-0472">Membrane</keyword>
<reference evidence="3" key="1">
    <citation type="submission" date="2024-06" db="EMBL/GenBank/DDBJ databases">
        <authorList>
            <person name="Ryan C."/>
        </authorList>
    </citation>
    <scope>NUCLEOTIDE SEQUENCE [LARGE SCALE GENOMIC DNA]</scope>
</reference>
<accession>A0ABC9DWP7</accession>
<keyword evidence="1" id="KW-1133">Transmembrane helix</keyword>
<proteinExistence type="predicted"/>
<organism evidence="2 3">
    <name type="scientific">Urochloa decumbens</name>
    <dbReference type="NCBI Taxonomy" id="240449"/>
    <lineage>
        <taxon>Eukaryota</taxon>
        <taxon>Viridiplantae</taxon>
        <taxon>Streptophyta</taxon>
        <taxon>Embryophyta</taxon>
        <taxon>Tracheophyta</taxon>
        <taxon>Spermatophyta</taxon>
        <taxon>Magnoliopsida</taxon>
        <taxon>Liliopsida</taxon>
        <taxon>Poales</taxon>
        <taxon>Poaceae</taxon>
        <taxon>PACMAD clade</taxon>
        <taxon>Panicoideae</taxon>
        <taxon>Panicodae</taxon>
        <taxon>Paniceae</taxon>
        <taxon>Melinidinae</taxon>
        <taxon>Urochloa</taxon>
    </lineage>
</organism>
<keyword evidence="1" id="KW-0812">Transmembrane</keyword>
<protein>
    <submittedName>
        <fullName evidence="2">Uncharacterized protein</fullName>
    </submittedName>
</protein>
<evidence type="ECO:0000313" key="2">
    <source>
        <dbReference type="EMBL" id="CAL5046607.1"/>
    </source>
</evidence>
<dbReference type="Proteomes" id="UP001497457">
    <property type="component" value="Chromosome 35b"/>
</dbReference>
<evidence type="ECO:0000256" key="1">
    <source>
        <dbReference type="SAM" id="Phobius"/>
    </source>
</evidence>